<proteinExistence type="predicted"/>
<comment type="caution">
    <text evidence="1">The sequence shown here is derived from an EMBL/GenBank/DDBJ whole genome shotgun (WGS) entry which is preliminary data.</text>
</comment>
<feature type="non-terminal residue" evidence="1">
    <location>
        <position position="70"/>
    </location>
</feature>
<dbReference type="EMBL" id="CASHTH010000195">
    <property type="protein sequence ID" value="CAI7993764.1"/>
    <property type="molecule type" value="Genomic_DNA"/>
</dbReference>
<accession>A0AA35QWS5</accession>
<evidence type="ECO:0000313" key="1">
    <source>
        <dbReference type="EMBL" id="CAI7993764.1"/>
    </source>
</evidence>
<sequence>MMHFTCSFHSRTKHSCFLARSITSKTACVSFFSFSRALRFSSMTGLDVHTFPWNSRHFSSIVLNLFTAST</sequence>
<name>A0AA35QWS5_GEOBA</name>
<reference evidence="1" key="1">
    <citation type="submission" date="2023-03" db="EMBL/GenBank/DDBJ databases">
        <authorList>
            <person name="Steffen K."/>
            <person name="Cardenas P."/>
        </authorList>
    </citation>
    <scope>NUCLEOTIDE SEQUENCE</scope>
</reference>
<organism evidence="1 2">
    <name type="scientific">Geodia barretti</name>
    <name type="common">Barrett's horny sponge</name>
    <dbReference type="NCBI Taxonomy" id="519541"/>
    <lineage>
        <taxon>Eukaryota</taxon>
        <taxon>Metazoa</taxon>
        <taxon>Porifera</taxon>
        <taxon>Demospongiae</taxon>
        <taxon>Heteroscleromorpha</taxon>
        <taxon>Tetractinellida</taxon>
        <taxon>Astrophorina</taxon>
        <taxon>Geodiidae</taxon>
        <taxon>Geodia</taxon>
    </lineage>
</organism>
<protein>
    <submittedName>
        <fullName evidence="1">Uncharacterized protein</fullName>
    </submittedName>
</protein>
<keyword evidence="2" id="KW-1185">Reference proteome</keyword>
<dbReference type="Proteomes" id="UP001174909">
    <property type="component" value="Unassembled WGS sequence"/>
</dbReference>
<evidence type="ECO:0000313" key="2">
    <source>
        <dbReference type="Proteomes" id="UP001174909"/>
    </source>
</evidence>
<dbReference type="AlphaFoldDB" id="A0AA35QWS5"/>
<gene>
    <name evidence="1" type="ORF">GBAR_LOCUS1317</name>
</gene>